<name>A0AAW6EC04_9FIRM</name>
<dbReference type="EMBL" id="JAQMLV010000017">
    <property type="protein sequence ID" value="MDB8745666.1"/>
    <property type="molecule type" value="Genomic_DNA"/>
</dbReference>
<feature type="domain" description="Ig-like" evidence="2">
    <location>
        <begin position="1203"/>
        <end position="1320"/>
    </location>
</feature>
<evidence type="ECO:0000259" key="2">
    <source>
        <dbReference type="Pfam" id="PF13750"/>
    </source>
</evidence>
<proteinExistence type="predicted"/>
<evidence type="ECO:0000313" key="3">
    <source>
        <dbReference type="EMBL" id="MDB8745666.1"/>
    </source>
</evidence>
<feature type="transmembrane region" description="Helical" evidence="1">
    <location>
        <begin position="2126"/>
        <end position="2146"/>
    </location>
</feature>
<dbReference type="Proteomes" id="UP001211015">
    <property type="component" value="Unassembled WGS sequence"/>
</dbReference>
<protein>
    <submittedName>
        <fullName evidence="3">Ig-like domain-containing protein</fullName>
    </submittedName>
</protein>
<sequence>MKCKKQKIAYKEQFKLGKRVTSFMTASVLVLSMCTTDVFAGADQSDGNVKDNDSIKERLCQVTVTDDSVMLDFGSAIFKDNGHSEALTVEELSDYVGFESDDVKFDIEADEENSSKFYLKLSQENEWDKLIDKSTKVDDVYFYKLKFKQKESFYGETGEEIKLSGAVAIKMTKADENYSVQLITAKFFDEKTKSFEIKLEGENGEFNGGNNTIKVFNGKSAVVNFKPAQYYSFKGFKIDNDEIKEIKAEDTDFDNGVYSYTIENVTKDMTVTAITEKIVIDSVSINDPASIWYPKDKVIDFDISYYPAEAENTLNVCTDNKIVELRYNKVSGKCTLDPKGYVGTVTVKAYDNNGSAGAEKTFKFTDTYYNITGKKVSSDWYHSAVTFSPVDGTDLEINGENCDSYYGKTFDQEDKYSLDLKVKKGDKVLTTDSIDFNIDLNAPEMTAGTDLEKLDSKNGEKLYRNSKCKYFYFTVKDIWNGKDAFSSDNNLDVSVKNTGAVQSVQVKDISGEISGESNVHTFRIPLESDGYKNTEIEVSYTDQSGRKCSLKKSIEWDNIAPELGLFIDQNGDRQSIEDKASVAIRDNCLYFKASDDNLAEVKAFYTINGKTTDIDLTGYKSGLDKKIIFNEVGVYKLTISAKDRSNAPVEKTFTVEYNDRNVEIKLYADGKEVKGGEFFNPKSKTQDFTFKINTENSFPIADECEVLLVKDSSVERKTVKSGEVSFTADQGNYNYILISGAYKVDKGDRFTYQVNNICVDGTAPQFERMATDDCYFSSFYDTVFVKGERMLRLYISDNVSGITKAQVNCEKAEGYDDKYSSQSFEFDQQNIKIDEQTGSKYVDIRIEADFAGKIDLVLYDKAGNVSDTITTNFKGNEFFAVDATNPVISDMTISGDNVKDNYYNSESKAEFNVTEDFLNYENSVLYITKQTAEKAEYEQFTVKELLDNTDGVYSCKKNGSVYDFTVNANEEVKYTIKMIAADEVGHSDEKTIEFYVDKTKPEVEYLRNSHNIPADDNGKIKSSQDISFDIALTDNVSGLKEYYYEFTPVKGKEGTTQSYKSQVISLDGQIGSSTVKVTLPFKDDTVFYGTLTLYVTDNCGNTNTYVLSENIAGEDKNCTIIIGRANPEIAVKYDNNNGASNGSATYYSKARKAEITVSTADFSEDNTFVIVSKDGKTTRKTFKDLGYTYKEQGGQSYYTARYDFTADGVYTISVTAEDEIGNTAENFSESFVIDKTAPTIKVQFDNNNARNSKYFGRDRTATITITERNFEADKVTFTGEGYSKSVKWKNSGDTHTAEIKFSDEKNYTFGVSCKDLAENSSRDITSGQKAVSDFVIDKTAPTGTISINGVSDWSGFFGGITFSRFSDKALDGSLSSADNLSGVESAQYIIAYDEKTIGELSSETGWKNSSDITLDNNTQSVVYAKITDLTGNVSYINTNGIIVDTKSPSIAISGTNSSKIYNGSVPVNISVKEAIAENNVYSGLKTVSYRVRNGGRVTQSGTLYSFTAKDDTRKSDLSTGWTGSITVDSAQNNSNDITVEVTAYDNSGNYSTQNISLKIDTTAPTITVAYDNNNPDASYTDIYKGDRTADITIRERNFDPDKVKISIQSSSTAPKISGWTTNENSADPEQTTHTAQITFSADGDYTFDISCTDNASNVAKDADFGSSKSPKSFTIDKIRPAIDVTFDKKIAEKGFYSGSRLCTVTVNEHNFDEKRMKIALTSTKDGKVVETPTIGKWKSKGDTHTAEISFTKDADYTVAVTGRDKAGNECAQQASYSFTIDNTEPTLAISGIEPNSANNGDKLSLSVTAADINLSSADVYLKYIAADQKGYKENTLKPTEKKKDGGETFTFDDLKDDGIYTLYCTVKDKSENICKAADINGKDVNFDGEEVMTFSVNRNGSVFTFDENTADNNGKYLVAPSRVVIYETNVDEVLPQDTTINVFRDNKNLDLDKSGYKREKVSKDGEWYQYKYTIERDVFADDGVYNIAVVSTDKAENISDSASKGAELSFAVDTTAPVCVVSDFESGKVYNTAKKDVKMSVTDNVALSEVSVKINGEDAYSWDTDQVTQMQKSAEPFTFSINANNGEELSVEVSYKDMAGNSSKQTFDNVRVTTSRWVLFYTNRPLLIGSAAGLLVVIILIIVLIVRKKRRF</sequence>
<dbReference type="InterPro" id="IPR013783">
    <property type="entry name" value="Ig-like_fold"/>
</dbReference>
<keyword evidence="1" id="KW-1133">Transmembrane helix</keyword>
<gene>
    <name evidence="3" type="ORF">PNU62_11615</name>
</gene>
<dbReference type="Pfam" id="PF13750">
    <property type="entry name" value="Big_3_3"/>
    <property type="match status" value="1"/>
</dbReference>
<accession>A0AAW6EC04</accession>
<dbReference type="Gene3D" id="2.60.40.10">
    <property type="entry name" value="Immunoglobulins"/>
    <property type="match status" value="1"/>
</dbReference>
<dbReference type="InterPro" id="IPR022038">
    <property type="entry name" value="Ig-like_bact"/>
</dbReference>
<organism evidence="3 4">
    <name type="scientific">Ruminococcus bicirculans</name>
    <name type="common">ex Wegman et al. 2014</name>
    <dbReference type="NCBI Taxonomy" id="1160721"/>
    <lineage>
        <taxon>Bacteria</taxon>
        <taxon>Bacillati</taxon>
        <taxon>Bacillota</taxon>
        <taxon>Clostridia</taxon>
        <taxon>Eubacteriales</taxon>
        <taxon>Oscillospiraceae</taxon>
        <taxon>Ruminococcus</taxon>
    </lineage>
</organism>
<keyword evidence="1" id="KW-0812">Transmembrane</keyword>
<reference evidence="3" key="1">
    <citation type="submission" date="2023-01" db="EMBL/GenBank/DDBJ databases">
        <title>Human gut microbiome strain richness.</title>
        <authorList>
            <person name="Chen-Liaw A."/>
        </authorList>
    </citation>
    <scope>NUCLEOTIDE SEQUENCE</scope>
    <source>
        <strain evidence="3">1001275st1_F4_1001275B_160808</strain>
    </source>
</reference>
<evidence type="ECO:0000313" key="4">
    <source>
        <dbReference type="Proteomes" id="UP001211015"/>
    </source>
</evidence>
<comment type="caution">
    <text evidence="3">The sequence shown here is derived from an EMBL/GenBank/DDBJ whole genome shotgun (WGS) entry which is preliminary data.</text>
</comment>
<evidence type="ECO:0000256" key="1">
    <source>
        <dbReference type="SAM" id="Phobius"/>
    </source>
</evidence>
<keyword evidence="1" id="KW-0472">Membrane</keyword>
<dbReference type="RefSeq" id="WP_195389065.1">
    <property type="nucleotide sequence ID" value="NZ_JADNGL010000022.1"/>
</dbReference>